<gene>
    <name evidence="1" type="ORF">B296_00053787</name>
</gene>
<comment type="caution">
    <text evidence="1">The sequence shown here is derived from an EMBL/GenBank/DDBJ whole genome shotgun (WGS) entry which is preliminary data.</text>
</comment>
<protein>
    <submittedName>
        <fullName evidence="1">Uncharacterized protein</fullName>
    </submittedName>
</protein>
<evidence type="ECO:0000313" key="1">
    <source>
        <dbReference type="EMBL" id="RRT32158.1"/>
    </source>
</evidence>
<name>A0A426WY68_ENSVE</name>
<proteinExistence type="predicted"/>
<dbReference type="AlphaFoldDB" id="A0A426WY68"/>
<sequence length="86" mass="9306">MAWMLLASQLERNIDVFVMQRPLPDLGPRISFSCRGAVIARGWPVEDDVDLLLDRAFGFGVTSLGGVDRLGGRIVRGHIGAGGRAE</sequence>
<organism evidence="1 2">
    <name type="scientific">Ensete ventricosum</name>
    <name type="common">Abyssinian banana</name>
    <name type="synonym">Musa ensete</name>
    <dbReference type="NCBI Taxonomy" id="4639"/>
    <lineage>
        <taxon>Eukaryota</taxon>
        <taxon>Viridiplantae</taxon>
        <taxon>Streptophyta</taxon>
        <taxon>Embryophyta</taxon>
        <taxon>Tracheophyta</taxon>
        <taxon>Spermatophyta</taxon>
        <taxon>Magnoliopsida</taxon>
        <taxon>Liliopsida</taxon>
        <taxon>Zingiberales</taxon>
        <taxon>Musaceae</taxon>
        <taxon>Ensete</taxon>
    </lineage>
</organism>
<accession>A0A426WY68</accession>
<dbReference type="Proteomes" id="UP000287651">
    <property type="component" value="Unassembled WGS sequence"/>
</dbReference>
<reference evidence="1 2" key="1">
    <citation type="journal article" date="2014" name="Agronomy (Basel)">
        <title>A Draft Genome Sequence for Ensete ventricosum, the Drought-Tolerant Tree Against Hunger.</title>
        <authorList>
            <person name="Harrison J."/>
            <person name="Moore K.A."/>
            <person name="Paszkiewicz K."/>
            <person name="Jones T."/>
            <person name="Grant M."/>
            <person name="Ambacheew D."/>
            <person name="Muzemil S."/>
            <person name="Studholme D.J."/>
        </authorList>
    </citation>
    <scope>NUCLEOTIDE SEQUENCE [LARGE SCALE GENOMIC DNA]</scope>
</reference>
<dbReference type="EMBL" id="AMZH03033539">
    <property type="protein sequence ID" value="RRT32158.1"/>
    <property type="molecule type" value="Genomic_DNA"/>
</dbReference>
<evidence type="ECO:0000313" key="2">
    <source>
        <dbReference type="Proteomes" id="UP000287651"/>
    </source>
</evidence>